<dbReference type="GO" id="GO:0000162">
    <property type="term" value="P:L-tryptophan biosynthetic process"/>
    <property type="evidence" value="ECO:0007669"/>
    <property type="project" value="UniProtKB-UniRule"/>
</dbReference>
<keyword evidence="12" id="KW-1185">Reference proteome</keyword>
<keyword evidence="8 9" id="KW-0456">Lyase</keyword>
<dbReference type="CDD" id="cd00331">
    <property type="entry name" value="IGPS"/>
    <property type="match status" value="1"/>
</dbReference>
<dbReference type="PROSITE" id="PS00614">
    <property type="entry name" value="IGPS"/>
    <property type="match status" value="1"/>
</dbReference>
<comment type="similarity">
    <text evidence="3 9">Belongs to the TrpC family.</text>
</comment>
<dbReference type="Pfam" id="PF00218">
    <property type="entry name" value="IGPS"/>
    <property type="match status" value="1"/>
</dbReference>
<dbReference type="InterPro" id="IPR013785">
    <property type="entry name" value="Aldolase_TIM"/>
</dbReference>
<dbReference type="HAMAP" id="MF_00134_B">
    <property type="entry name" value="IGPS_B"/>
    <property type="match status" value="1"/>
</dbReference>
<reference evidence="11 12" key="1">
    <citation type="submission" date="2019-10" db="EMBL/GenBank/DDBJ databases">
        <title>Alkalibaculum tamaniensis sp.nov., a new alkaliphilic acetogen, isolated on methoxylated aromatics from a mud volcano.</title>
        <authorList>
            <person name="Khomyakova M.A."/>
            <person name="Merkel A.Y."/>
            <person name="Bonch-Osmolovskaya E.A."/>
            <person name="Slobodkin A.I."/>
        </authorList>
    </citation>
    <scope>NUCLEOTIDE SEQUENCE [LARGE SCALE GENOMIC DNA]</scope>
    <source>
        <strain evidence="11 12">M08DMB</strain>
    </source>
</reference>
<accession>A0A6A7KCH1</accession>
<dbReference type="InterPro" id="IPR001468">
    <property type="entry name" value="Indole-3-GlycerolPSynthase_CS"/>
</dbReference>
<dbReference type="GO" id="GO:0004640">
    <property type="term" value="F:phosphoribosylanthranilate isomerase activity"/>
    <property type="evidence" value="ECO:0007669"/>
    <property type="project" value="TreeGrafter"/>
</dbReference>
<dbReference type="EMBL" id="WHNX01000024">
    <property type="protein sequence ID" value="MPW26713.1"/>
    <property type="molecule type" value="Genomic_DNA"/>
</dbReference>
<evidence type="ECO:0000256" key="4">
    <source>
        <dbReference type="ARBA" id="ARBA00022605"/>
    </source>
</evidence>
<dbReference type="Proteomes" id="UP000440004">
    <property type="component" value="Unassembled WGS sequence"/>
</dbReference>
<keyword evidence="4 9" id="KW-0028">Amino-acid biosynthesis</keyword>
<name>A0A6A7KCH1_9FIRM</name>
<dbReference type="RefSeq" id="WP_152805521.1">
    <property type="nucleotide sequence ID" value="NZ_WHNX01000024.1"/>
</dbReference>
<protein>
    <recommendedName>
        <fullName evidence="9">Indole-3-glycerol phosphate synthase</fullName>
        <shortName evidence="9">IGPS</shortName>
        <ecNumber evidence="9">4.1.1.48</ecNumber>
    </recommendedName>
</protein>
<dbReference type="PANTHER" id="PTHR22854">
    <property type="entry name" value="TRYPTOPHAN BIOSYNTHESIS PROTEIN"/>
    <property type="match status" value="1"/>
</dbReference>
<dbReference type="InterPro" id="IPR011060">
    <property type="entry name" value="RibuloseP-bd_barrel"/>
</dbReference>
<dbReference type="Gene3D" id="3.20.20.70">
    <property type="entry name" value="Aldolase class I"/>
    <property type="match status" value="1"/>
</dbReference>
<keyword evidence="6 9" id="KW-0822">Tryptophan biosynthesis</keyword>
<evidence type="ECO:0000256" key="2">
    <source>
        <dbReference type="ARBA" id="ARBA00004696"/>
    </source>
</evidence>
<keyword evidence="5 9" id="KW-0210">Decarboxylase</keyword>
<evidence type="ECO:0000256" key="6">
    <source>
        <dbReference type="ARBA" id="ARBA00022822"/>
    </source>
</evidence>
<evidence type="ECO:0000256" key="5">
    <source>
        <dbReference type="ARBA" id="ARBA00022793"/>
    </source>
</evidence>
<dbReference type="SUPFAM" id="SSF51366">
    <property type="entry name" value="Ribulose-phoshate binding barrel"/>
    <property type="match status" value="1"/>
</dbReference>
<evidence type="ECO:0000256" key="7">
    <source>
        <dbReference type="ARBA" id="ARBA00023141"/>
    </source>
</evidence>
<dbReference type="GO" id="GO:0004425">
    <property type="term" value="F:indole-3-glycerol-phosphate synthase activity"/>
    <property type="evidence" value="ECO:0007669"/>
    <property type="project" value="UniProtKB-UniRule"/>
</dbReference>
<dbReference type="FunFam" id="3.20.20.70:FF:000024">
    <property type="entry name" value="Indole-3-glycerol phosphate synthase"/>
    <property type="match status" value="1"/>
</dbReference>
<evidence type="ECO:0000256" key="9">
    <source>
        <dbReference type="HAMAP-Rule" id="MF_00134"/>
    </source>
</evidence>
<evidence type="ECO:0000259" key="10">
    <source>
        <dbReference type="Pfam" id="PF00218"/>
    </source>
</evidence>
<comment type="caution">
    <text evidence="11">The sequence shown here is derived from an EMBL/GenBank/DDBJ whole genome shotgun (WGS) entry which is preliminary data.</text>
</comment>
<gene>
    <name evidence="9 11" type="primary">trpC</name>
    <name evidence="11" type="ORF">GC105_13030</name>
</gene>
<sequence>MILDKIVKTKLESLEQTKELKPLDILLSEIPTDYSHRSFSNAIVLKDRLAIIAEIKKASPSKGIIKENFDPLKIAVEYEKNKVDAISVLTETTYFLGNNQFLTDAKTNTTVPVLRKDFIIDSYQIYEAKAINSDAILLIMAILTKEKLSAYINIATSIGLECLVEVHDIGELEVALECGAQIIGINNRNLNTFEVNIMNTEIIMEKIPKDIIVVSESGIKSNEDIKYLKDLGVNAALIGESLMAASSIEKKLQELREL</sequence>
<organism evidence="11 12">
    <name type="scientific">Alkalibaculum sporogenes</name>
    <dbReference type="NCBI Taxonomy" id="2655001"/>
    <lineage>
        <taxon>Bacteria</taxon>
        <taxon>Bacillati</taxon>
        <taxon>Bacillota</taxon>
        <taxon>Clostridia</taxon>
        <taxon>Eubacteriales</taxon>
        <taxon>Eubacteriaceae</taxon>
        <taxon>Alkalibaculum</taxon>
    </lineage>
</organism>
<evidence type="ECO:0000256" key="8">
    <source>
        <dbReference type="ARBA" id="ARBA00023239"/>
    </source>
</evidence>
<proteinExistence type="inferred from homology"/>
<evidence type="ECO:0000256" key="1">
    <source>
        <dbReference type="ARBA" id="ARBA00001633"/>
    </source>
</evidence>
<keyword evidence="7 9" id="KW-0057">Aromatic amino acid biosynthesis</keyword>
<dbReference type="InterPro" id="IPR013798">
    <property type="entry name" value="Indole-3-glycerol_P_synth_dom"/>
</dbReference>
<dbReference type="PANTHER" id="PTHR22854:SF2">
    <property type="entry name" value="INDOLE-3-GLYCEROL-PHOSPHATE SYNTHASE"/>
    <property type="match status" value="1"/>
</dbReference>
<feature type="domain" description="Indole-3-glycerol phosphate synthase" evidence="10">
    <location>
        <begin position="3"/>
        <end position="255"/>
    </location>
</feature>
<dbReference type="EC" id="4.1.1.48" evidence="9"/>
<comment type="catalytic activity">
    <reaction evidence="1 9">
        <text>1-(2-carboxyphenylamino)-1-deoxy-D-ribulose 5-phosphate + H(+) = (1S,2R)-1-C-(indol-3-yl)glycerol 3-phosphate + CO2 + H2O</text>
        <dbReference type="Rhea" id="RHEA:23476"/>
        <dbReference type="ChEBI" id="CHEBI:15377"/>
        <dbReference type="ChEBI" id="CHEBI:15378"/>
        <dbReference type="ChEBI" id="CHEBI:16526"/>
        <dbReference type="ChEBI" id="CHEBI:58613"/>
        <dbReference type="ChEBI" id="CHEBI:58866"/>
        <dbReference type="EC" id="4.1.1.48"/>
    </reaction>
</comment>
<comment type="pathway">
    <text evidence="2 9">Amino-acid biosynthesis; L-tryptophan biosynthesis; L-tryptophan from chorismate: step 4/5.</text>
</comment>
<dbReference type="AlphaFoldDB" id="A0A6A7KCH1"/>
<evidence type="ECO:0000313" key="12">
    <source>
        <dbReference type="Proteomes" id="UP000440004"/>
    </source>
</evidence>
<dbReference type="UniPathway" id="UPA00035">
    <property type="reaction ID" value="UER00043"/>
</dbReference>
<dbReference type="InterPro" id="IPR045186">
    <property type="entry name" value="Indole-3-glycerol_P_synth"/>
</dbReference>
<dbReference type="NCBIfam" id="NF001377">
    <property type="entry name" value="PRK00278.2-4"/>
    <property type="match status" value="1"/>
</dbReference>
<evidence type="ECO:0000313" key="11">
    <source>
        <dbReference type="EMBL" id="MPW26713.1"/>
    </source>
</evidence>
<evidence type="ECO:0000256" key="3">
    <source>
        <dbReference type="ARBA" id="ARBA00008737"/>
    </source>
</evidence>